<dbReference type="SUPFAM" id="SSF56436">
    <property type="entry name" value="C-type lectin-like"/>
    <property type="match status" value="1"/>
</dbReference>
<protein>
    <submittedName>
        <fullName evidence="2">Lymphocyte antigen 75</fullName>
    </submittedName>
</protein>
<dbReference type="InterPro" id="IPR050111">
    <property type="entry name" value="C-type_lectin/snaclec_domain"/>
</dbReference>
<dbReference type="InterPro" id="IPR016187">
    <property type="entry name" value="CTDL_fold"/>
</dbReference>
<dbReference type="PROSITE" id="PS50041">
    <property type="entry name" value="C_TYPE_LECTIN_2"/>
    <property type="match status" value="1"/>
</dbReference>
<dbReference type="Pfam" id="PF00059">
    <property type="entry name" value="Lectin_C"/>
    <property type="match status" value="1"/>
</dbReference>
<dbReference type="PANTHER" id="PTHR22803">
    <property type="entry name" value="MANNOSE, PHOSPHOLIPASE, LECTIN RECEPTOR RELATED"/>
    <property type="match status" value="1"/>
</dbReference>
<evidence type="ECO:0000259" key="1">
    <source>
        <dbReference type="PROSITE" id="PS50041"/>
    </source>
</evidence>
<dbReference type="CDD" id="cd00037">
    <property type="entry name" value="CLECT"/>
    <property type="match status" value="1"/>
</dbReference>
<feature type="domain" description="C-type lectin" evidence="1">
    <location>
        <begin position="28"/>
        <end position="134"/>
    </location>
</feature>
<dbReference type="Gene3D" id="3.10.100.10">
    <property type="entry name" value="Mannose-Binding Protein A, subunit A"/>
    <property type="match status" value="1"/>
</dbReference>
<keyword evidence="3" id="KW-1185">Reference proteome</keyword>
<dbReference type="EMBL" id="JPKZ01002088">
    <property type="protein sequence ID" value="KHN78508.1"/>
    <property type="molecule type" value="Genomic_DNA"/>
</dbReference>
<name>A0A0B2VAH2_TOXCA</name>
<dbReference type="InterPro" id="IPR001304">
    <property type="entry name" value="C-type_lectin-like"/>
</dbReference>
<evidence type="ECO:0000313" key="3">
    <source>
        <dbReference type="Proteomes" id="UP000031036"/>
    </source>
</evidence>
<dbReference type="Proteomes" id="UP000031036">
    <property type="component" value="Unassembled WGS sequence"/>
</dbReference>
<comment type="caution">
    <text evidence="2">The sequence shown here is derived from an EMBL/GenBank/DDBJ whole genome shotgun (WGS) entry which is preliminary data.</text>
</comment>
<dbReference type="OrthoDB" id="5877913at2759"/>
<accession>A0A0B2VAH2</accession>
<dbReference type="InterPro" id="IPR016186">
    <property type="entry name" value="C-type_lectin-like/link_sf"/>
</dbReference>
<dbReference type="AlphaFoldDB" id="A0A0B2VAH2"/>
<organism evidence="2 3">
    <name type="scientific">Toxocara canis</name>
    <name type="common">Canine roundworm</name>
    <dbReference type="NCBI Taxonomy" id="6265"/>
    <lineage>
        <taxon>Eukaryota</taxon>
        <taxon>Metazoa</taxon>
        <taxon>Ecdysozoa</taxon>
        <taxon>Nematoda</taxon>
        <taxon>Chromadorea</taxon>
        <taxon>Rhabditida</taxon>
        <taxon>Spirurina</taxon>
        <taxon>Ascaridomorpha</taxon>
        <taxon>Ascaridoidea</taxon>
        <taxon>Toxocaridae</taxon>
        <taxon>Toxocara</taxon>
    </lineage>
</organism>
<sequence length="391" mass="45081">MLCIHNSIRCFTALSASHCDHGWSFSPHSKNCYFLMEEPIGWNVAEMNCQWKMAHIMSIHSANENQFVAELAAYLDKPIWIGAAQFGNSHMYEYSDFSNFDYANWVNGTQPEYNRGKKCIKMHPSNKTWFQDCCFKRPVPYFCQKPSGNLELPESKVSENTAPVSAILKMPTMRSEMIPLEKTIMNGSSDKIEEKQSVPLEKTKTPKSLKKMTIKPEISLKKTRMPEKMMTKSKIATAVRPQMKNLTVNEIFTKYNKMKKIAERMIMAKNLEPEIKRHNITRVLMKSGQTSGIVRNGEIKANEQRTTFEGHIVQLQKICAEITSTNNNPKKLSIDAISQIDCSSKTYKRLNSVNRRPHETFNRTNEVNNKLHKSNTTNLNSILYRRKLRKL</sequence>
<dbReference type="STRING" id="6265.A0A0B2VAH2"/>
<evidence type="ECO:0000313" key="2">
    <source>
        <dbReference type="EMBL" id="KHN78508.1"/>
    </source>
</evidence>
<reference evidence="2 3" key="1">
    <citation type="submission" date="2014-11" db="EMBL/GenBank/DDBJ databases">
        <title>Genetic blueprint of the zoonotic pathogen Toxocara canis.</title>
        <authorList>
            <person name="Zhu X.-Q."/>
            <person name="Korhonen P.K."/>
            <person name="Cai H."/>
            <person name="Young N.D."/>
            <person name="Nejsum P."/>
            <person name="von Samson-Himmelstjerna G."/>
            <person name="Boag P.R."/>
            <person name="Tan P."/>
            <person name="Li Q."/>
            <person name="Min J."/>
            <person name="Yang Y."/>
            <person name="Wang X."/>
            <person name="Fang X."/>
            <person name="Hall R.S."/>
            <person name="Hofmann A."/>
            <person name="Sternberg P.W."/>
            <person name="Jex A.R."/>
            <person name="Gasser R.B."/>
        </authorList>
    </citation>
    <scope>NUCLEOTIDE SEQUENCE [LARGE SCALE GENOMIC DNA]</scope>
    <source>
        <strain evidence="2">PN_DK_2014</strain>
    </source>
</reference>
<proteinExistence type="predicted"/>
<dbReference type="SMART" id="SM00034">
    <property type="entry name" value="CLECT"/>
    <property type="match status" value="1"/>
</dbReference>
<gene>
    <name evidence="2" type="primary">Ly75</name>
    <name evidence="2" type="ORF">Tcan_13412</name>
</gene>